<proteinExistence type="predicted"/>
<dbReference type="InterPro" id="IPR041577">
    <property type="entry name" value="RT_RNaseH_2"/>
</dbReference>
<dbReference type="InterPro" id="IPR043502">
    <property type="entry name" value="DNA/RNA_pol_sf"/>
</dbReference>
<feature type="domain" description="Reverse transcriptase/retrotransposon-derived protein RNase H-like" evidence="1">
    <location>
        <begin position="12"/>
        <end position="56"/>
    </location>
</feature>
<name>A0ABQ5KDU5_9EUKA</name>
<dbReference type="SUPFAM" id="SSF56672">
    <property type="entry name" value="DNA/RNA polymerases"/>
    <property type="match status" value="1"/>
</dbReference>
<evidence type="ECO:0000259" key="1">
    <source>
        <dbReference type="Pfam" id="PF17919"/>
    </source>
</evidence>
<evidence type="ECO:0000313" key="3">
    <source>
        <dbReference type="Proteomes" id="UP001057375"/>
    </source>
</evidence>
<protein>
    <recommendedName>
        <fullName evidence="1">Reverse transcriptase/retrotransposon-derived protein RNase H-like domain-containing protein</fullName>
    </recommendedName>
</protein>
<comment type="caution">
    <text evidence="2">The sequence shown here is derived from an EMBL/GenBank/DDBJ whole genome shotgun (WGS) entry which is preliminary data.</text>
</comment>
<dbReference type="EMBL" id="BQXS01008582">
    <property type="protein sequence ID" value="GKT30066.1"/>
    <property type="molecule type" value="Genomic_DNA"/>
</dbReference>
<sequence>MMLTPKMKFVYTNEAKEAVKKVINVLERNTRLEHVRDDKELHLFTDASDVGIGGALV</sequence>
<gene>
    <name evidence="2" type="ORF">ADUPG1_005391</name>
</gene>
<organism evidence="2 3">
    <name type="scientific">Aduncisulcus paluster</name>
    <dbReference type="NCBI Taxonomy" id="2918883"/>
    <lineage>
        <taxon>Eukaryota</taxon>
        <taxon>Metamonada</taxon>
        <taxon>Carpediemonas-like organisms</taxon>
        <taxon>Aduncisulcus</taxon>
    </lineage>
</organism>
<dbReference type="Pfam" id="PF17919">
    <property type="entry name" value="RT_RNaseH_2"/>
    <property type="match status" value="1"/>
</dbReference>
<feature type="non-terminal residue" evidence="2">
    <location>
        <position position="57"/>
    </location>
</feature>
<reference evidence="2" key="1">
    <citation type="submission" date="2022-03" db="EMBL/GenBank/DDBJ databases">
        <title>Draft genome sequence of Aduncisulcus paluster, a free-living microaerophilic Fornicata.</title>
        <authorList>
            <person name="Yuyama I."/>
            <person name="Kume K."/>
            <person name="Tamura T."/>
            <person name="Inagaki Y."/>
            <person name="Hashimoto T."/>
        </authorList>
    </citation>
    <scope>NUCLEOTIDE SEQUENCE</scope>
    <source>
        <strain evidence="2">NY0171</strain>
    </source>
</reference>
<keyword evidence="3" id="KW-1185">Reference proteome</keyword>
<dbReference type="Proteomes" id="UP001057375">
    <property type="component" value="Unassembled WGS sequence"/>
</dbReference>
<evidence type="ECO:0000313" key="2">
    <source>
        <dbReference type="EMBL" id="GKT30066.1"/>
    </source>
</evidence>
<accession>A0ABQ5KDU5</accession>